<evidence type="ECO:0000256" key="1">
    <source>
        <dbReference type="ARBA" id="ARBA00004571"/>
    </source>
</evidence>
<evidence type="ECO:0000313" key="10">
    <source>
        <dbReference type="EMBL" id="RDU47632.1"/>
    </source>
</evidence>
<name>A0A3D8HAH0_9BACT</name>
<dbReference type="AlphaFoldDB" id="A0A3D8HAH0"/>
<evidence type="ECO:0000313" key="9">
    <source>
        <dbReference type="EMBL" id="MBC8603629.1"/>
    </source>
</evidence>
<comment type="similarity">
    <text evidence="7">Belongs to the TonB-dependent receptor family.</text>
</comment>
<dbReference type="Gene3D" id="2.170.130.10">
    <property type="entry name" value="TonB-dependent receptor, plug domain"/>
    <property type="match status" value="1"/>
</dbReference>
<dbReference type="SUPFAM" id="SSF49464">
    <property type="entry name" value="Carboxypeptidase regulatory domain-like"/>
    <property type="match status" value="1"/>
</dbReference>
<dbReference type="InterPro" id="IPR036942">
    <property type="entry name" value="Beta-barrel_TonB_sf"/>
</dbReference>
<sequence>MKKEYLIKGVMLLIPQKIWLKMKLITIFLFLVTFCLQANNTYSQNATVNLNLENVSLTDVFREIEKQSDYRFFFNSTVLNAVKKQNVKTGEKSITAILDQLFEGTDIGYKLIDRYIVITSKKDDISKLLTKSDASIQIVGLVTDEAGEPVSGVSVSLKGSTVGTITDVDGKYTINVPTTKAVLVFSFIGYVSQNITVGSRSVINVKLKEDNQMIEEVVVIGYGSVRKSDLTGSVSQVRSTVLENQAVLSDPVQGLQGKVAGLDITVGNKPGDTSTPIIRGYNSLNAGNDPLIVLDGAPFGGKISDINPAEIEAIDVLKDASSTAIYGSRGSNGVIIITTKRGKMDGKVSVSYDGFVGISKSFKDYNMMSGDKWANYLRAANPGKTDAELFVGVTDILESRNYVDWQDEMFSGTGFQTDNNITVNVGKDNMSNLIVLGYNKNQSIIDNMSSERFSMRLNGDVKLFDRLKLGYSAMYSHRKTDNGNNSVFQNGTTLNPVTRIYDEEGALAYYPSPYCESYMQINPMYYVSDEYLENQSFRDRAFFNVSAELDIIEGLSFRTSLTPDFQFVEDGSYNSPYMNLMSYNSLSYKKTTEKSLTFTNILKYDKRVGIHNMSVSAVHDMQTYSTDYVQLTGSDVPYYGKWYNVNEAPDIFGRTSSYSKWSLLSFMGRINYTLMDKYLLTLTGRYDGSSRLAKGNKWDFFPSVALAWRINSEAFMQNVDAVSNLKMRLSWGNTGNTAIGSYSTLGAFSKYPYVMGVGEESAMGYLPQELANPGLGWERTEEFNIGFDFGFFRNRIEGTLDLYRRDTHDLLMKRLLPITTGYNETWQNIGKTRNTGIEVSLNTVPFVNKNWEWTVGLTFAYNKNEIIELYDGLTQDRGNKWFVGKPLQVELLYKYDGVWQTEEVEEAKKYGYEPGNPKVKDVNLNGKYDQDDQFIYNKIPKFTGGLNTTLKYRNLDLNLYFYSRIGYGQKIGLLTYEAGSSRMNHLDVDFWTPDNPSKTFPKPVGSNTQPLLDQSDYAYRNLSFLRLKNINLGYTFPSQVIEKIKANRLRVYLAVDNPFVWTFNGFEGLDPENCYAYSSHRPLTSFVFGLNVSF</sequence>
<organism evidence="10 11">
    <name type="scientific">Parabacteroides acidifaciens</name>
    <dbReference type="NCBI Taxonomy" id="2290935"/>
    <lineage>
        <taxon>Bacteria</taxon>
        <taxon>Pseudomonadati</taxon>
        <taxon>Bacteroidota</taxon>
        <taxon>Bacteroidia</taxon>
        <taxon>Bacteroidales</taxon>
        <taxon>Tannerellaceae</taxon>
        <taxon>Parabacteroides</taxon>
    </lineage>
</organism>
<dbReference type="InterPro" id="IPR037066">
    <property type="entry name" value="Plug_dom_sf"/>
</dbReference>
<keyword evidence="5 7" id="KW-0472">Membrane</keyword>
<dbReference type="InterPro" id="IPR039426">
    <property type="entry name" value="TonB-dep_rcpt-like"/>
</dbReference>
<dbReference type="InterPro" id="IPR008969">
    <property type="entry name" value="CarboxyPept-like_regulatory"/>
</dbReference>
<dbReference type="Pfam" id="PF07660">
    <property type="entry name" value="STN"/>
    <property type="match status" value="1"/>
</dbReference>
<gene>
    <name evidence="10" type="ORF">DWU89_18555</name>
    <name evidence="9" type="ORF">H8784_18110</name>
</gene>
<evidence type="ECO:0000259" key="8">
    <source>
        <dbReference type="SMART" id="SM00965"/>
    </source>
</evidence>
<dbReference type="FunFam" id="2.60.40.1120:FF:000003">
    <property type="entry name" value="Outer membrane protein Omp121"/>
    <property type="match status" value="1"/>
</dbReference>
<dbReference type="InterPro" id="IPR023996">
    <property type="entry name" value="TonB-dep_OMP_SusC/RagA"/>
</dbReference>
<dbReference type="InterPro" id="IPR011662">
    <property type="entry name" value="Secretin/TonB_short_N"/>
</dbReference>
<dbReference type="NCBIfam" id="TIGR04057">
    <property type="entry name" value="SusC_RagA_signa"/>
    <property type="match status" value="1"/>
</dbReference>
<keyword evidence="6 7" id="KW-0998">Cell outer membrane</keyword>
<evidence type="ECO:0000313" key="12">
    <source>
        <dbReference type="Proteomes" id="UP000629596"/>
    </source>
</evidence>
<dbReference type="EMBL" id="JACRTI010000069">
    <property type="protein sequence ID" value="MBC8603629.1"/>
    <property type="molecule type" value="Genomic_DNA"/>
</dbReference>
<dbReference type="Gene3D" id="2.60.40.1120">
    <property type="entry name" value="Carboxypeptidase-like, regulatory domain"/>
    <property type="match status" value="1"/>
</dbReference>
<dbReference type="SMART" id="SM00965">
    <property type="entry name" value="STN"/>
    <property type="match status" value="1"/>
</dbReference>
<dbReference type="InterPro" id="IPR023997">
    <property type="entry name" value="TonB-dep_OMP_SusC/RagA_CS"/>
</dbReference>
<proteinExistence type="inferred from homology"/>
<dbReference type="Pfam" id="PF13715">
    <property type="entry name" value="CarbopepD_reg_2"/>
    <property type="match status" value="1"/>
</dbReference>
<dbReference type="NCBIfam" id="TIGR04056">
    <property type="entry name" value="OMP_RagA_SusC"/>
    <property type="match status" value="1"/>
</dbReference>
<dbReference type="GO" id="GO:0009279">
    <property type="term" value="C:cell outer membrane"/>
    <property type="evidence" value="ECO:0007669"/>
    <property type="project" value="UniProtKB-SubCell"/>
</dbReference>
<dbReference type="SUPFAM" id="SSF56935">
    <property type="entry name" value="Porins"/>
    <property type="match status" value="1"/>
</dbReference>
<keyword evidence="4 7" id="KW-0812">Transmembrane</keyword>
<protein>
    <submittedName>
        <fullName evidence="10">SusC/RagA family TonB-linked outer membrane protein</fullName>
    </submittedName>
    <submittedName>
        <fullName evidence="9">TonB-dependent receptor</fullName>
    </submittedName>
</protein>
<dbReference type="EMBL" id="QREV01000069">
    <property type="protein sequence ID" value="RDU47632.1"/>
    <property type="molecule type" value="Genomic_DNA"/>
</dbReference>
<keyword evidence="9" id="KW-0675">Receptor</keyword>
<comment type="subcellular location">
    <subcellularLocation>
        <location evidence="1 7">Cell outer membrane</location>
        <topology evidence="1 7">Multi-pass membrane protein</topology>
    </subcellularLocation>
</comment>
<evidence type="ECO:0000256" key="2">
    <source>
        <dbReference type="ARBA" id="ARBA00022448"/>
    </source>
</evidence>
<evidence type="ECO:0000313" key="11">
    <source>
        <dbReference type="Proteomes" id="UP000256321"/>
    </source>
</evidence>
<keyword evidence="12" id="KW-1185">Reference proteome</keyword>
<dbReference type="Pfam" id="PF07715">
    <property type="entry name" value="Plug"/>
    <property type="match status" value="1"/>
</dbReference>
<evidence type="ECO:0000256" key="4">
    <source>
        <dbReference type="ARBA" id="ARBA00022692"/>
    </source>
</evidence>
<dbReference type="PROSITE" id="PS52016">
    <property type="entry name" value="TONB_DEPENDENT_REC_3"/>
    <property type="match status" value="1"/>
</dbReference>
<reference evidence="9 12" key="2">
    <citation type="submission" date="2020-08" db="EMBL/GenBank/DDBJ databases">
        <title>Genome public.</title>
        <authorList>
            <person name="Liu C."/>
            <person name="Sun Q."/>
        </authorList>
    </citation>
    <scope>NUCLEOTIDE SEQUENCE [LARGE SCALE GENOMIC DNA]</scope>
    <source>
        <strain evidence="9 12">426_9</strain>
    </source>
</reference>
<dbReference type="Proteomes" id="UP000256321">
    <property type="component" value="Unassembled WGS sequence"/>
</dbReference>
<dbReference type="Proteomes" id="UP000629596">
    <property type="component" value="Unassembled WGS sequence"/>
</dbReference>
<feature type="domain" description="Secretin/TonB short N-terminal" evidence="8">
    <location>
        <begin position="70"/>
        <end position="121"/>
    </location>
</feature>
<keyword evidence="3 7" id="KW-1134">Transmembrane beta strand</keyword>
<dbReference type="Gene3D" id="2.40.170.20">
    <property type="entry name" value="TonB-dependent receptor, beta-barrel domain"/>
    <property type="match status" value="1"/>
</dbReference>
<evidence type="ECO:0000256" key="6">
    <source>
        <dbReference type="ARBA" id="ARBA00023237"/>
    </source>
</evidence>
<evidence type="ECO:0000256" key="7">
    <source>
        <dbReference type="PROSITE-ProRule" id="PRU01360"/>
    </source>
</evidence>
<comment type="caution">
    <text evidence="10">The sequence shown here is derived from an EMBL/GenBank/DDBJ whole genome shotgun (WGS) entry which is preliminary data.</text>
</comment>
<accession>A0A3D8HAH0</accession>
<reference evidence="10 11" key="1">
    <citation type="submission" date="2018-07" db="EMBL/GenBank/DDBJ databases">
        <title>Parabacteroides acidifaciens nov. sp., isolated from human feces.</title>
        <authorList>
            <person name="Wang Y.J."/>
        </authorList>
    </citation>
    <scope>NUCLEOTIDE SEQUENCE [LARGE SCALE GENOMIC DNA]</scope>
    <source>
        <strain evidence="10 11">426-9</strain>
    </source>
</reference>
<evidence type="ECO:0000256" key="5">
    <source>
        <dbReference type="ARBA" id="ARBA00023136"/>
    </source>
</evidence>
<dbReference type="InterPro" id="IPR012910">
    <property type="entry name" value="Plug_dom"/>
</dbReference>
<keyword evidence="2 7" id="KW-0813">Transport</keyword>
<evidence type="ECO:0000256" key="3">
    <source>
        <dbReference type="ARBA" id="ARBA00022452"/>
    </source>
</evidence>